<reference evidence="7 8" key="1">
    <citation type="submission" date="2023-05" db="EMBL/GenBank/DDBJ databases">
        <title>Streptantibioticus silvisoli sp. nov., acidotolerant actinomycetes 1 from pine litter.</title>
        <authorList>
            <person name="Swiecimska M."/>
            <person name="Golinska P."/>
            <person name="Sangal V."/>
            <person name="Wachnowicz B."/>
            <person name="Goodfellow M."/>
        </authorList>
    </citation>
    <scope>NUCLEOTIDE SEQUENCE</scope>
    <source>
        <strain evidence="7">SL13</strain>
        <strain evidence="6 8">SL54</strain>
    </source>
</reference>
<dbReference type="InterPro" id="IPR050356">
    <property type="entry name" value="SulA_CellDiv_inhibitor"/>
</dbReference>
<dbReference type="EMBL" id="JAAGKO020000049">
    <property type="protein sequence ID" value="MDI5966308.1"/>
    <property type="molecule type" value="Genomic_DNA"/>
</dbReference>
<organism evidence="7">
    <name type="scientific">Streptantibioticus silvisoli</name>
    <dbReference type="NCBI Taxonomy" id="2705255"/>
    <lineage>
        <taxon>Bacteria</taxon>
        <taxon>Bacillati</taxon>
        <taxon>Actinomycetota</taxon>
        <taxon>Actinomycetes</taxon>
        <taxon>Kitasatosporales</taxon>
        <taxon>Streptomycetaceae</taxon>
        <taxon>Streptantibioticus</taxon>
    </lineage>
</organism>
<gene>
    <name evidence="6" type="ORF">POF43_026855</name>
    <name evidence="7" type="ORF">POF50_020325</name>
</gene>
<dbReference type="SUPFAM" id="SSF56672">
    <property type="entry name" value="DNA/RNA polymerases"/>
    <property type="match status" value="1"/>
</dbReference>
<sequence length="323" mass="33623">MCTAAGGPAAFDVLLSVLRDITPVVEALPPDAALADVTGSTRYFGRDAAGLGALIRVRALARYDVDCTVGVAANPLLARMAAHDGPPGAVRAVGGGPGEAAAFLDGKPVGALHGVGPKTARTLCDYGLDTVDRLAAAPLPTVQRLLGARLGRLLRDRAHGADPTPVSPNAPARSVGADHRFDRPELDPGRRHRALLALAAELGLRLRADDQVARGLTLTVRYADRSATTRTRALPEPTAHTPALATAAYALHDALRLQRARVTAVALRAEDLTGAAGTGRQLTFDPRAENIRRAESVTDRIAARWPGLLVGPASLAGLPRRSA</sequence>
<evidence type="ECO:0000256" key="1">
    <source>
        <dbReference type="ARBA" id="ARBA00010945"/>
    </source>
</evidence>
<protein>
    <recommendedName>
        <fullName evidence="5">UmuC domain-containing protein</fullName>
    </recommendedName>
</protein>
<feature type="compositionally biased region" description="Basic and acidic residues" evidence="4">
    <location>
        <begin position="176"/>
        <end position="186"/>
    </location>
</feature>
<dbReference type="SUPFAM" id="SSF100879">
    <property type="entry name" value="Lesion bypass DNA polymerase (Y-family), little finger domain"/>
    <property type="match status" value="1"/>
</dbReference>
<evidence type="ECO:0000259" key="5">
    <source>
        <dbReference type="PROSITE" id="PS50173"/>
    </source>
</evidence>
<dbReference type="Gene3D" id="3.30.1490.100">
    <property type="entry name" value="DNA polymerase, Y-family, little finger domain"/>
    <property type="match status" value="1"/>
</dbReference>
<comment type="function">
    <text evidence="3">Poorly processive, error-prone DNA polymerase involved in untargeted mutagenesis. Copies undamaged DNA at stalled replication forks, which arise in vivo from mismatched or misaligned primer ends. These misaligned primers can be extended by PolIV. Exhibits no 3'-5' exonuclease (proofreading) activity. May be involved in translesional synthesis, in conjunction with the beta clamp from PolIII.</text>
</comment>
<name>A0AA90H671_9ACTN</name>
<dbReference type="Proteomes" id="UP001156398">
    <property type="component" value="Unassembled WGS sequence"/>
</dbReference>
<evidence type="ECO:0000256" key="2">
    <source>
        <dbReference type="ARBA" id="ARBA00022763"/>
    </source>
</evidence>
<evidence type="ECO:0000256" key="4">
    <source>
        <dbReference type="SAM" id="MobiDB-lite"/>
    </source>
</evidence>
<dbReference type="InterPro" id="IPR036775">
    <property type="entry name" value="DNA_pol_Y-fam_lit_finger_sf"/>
</dbReference>
<dbReference type="InterPro" id="IPR043502">
    <property type="entry name" value="DNA/RNA_pol_sf"/>
</dbReference>
<dbReference type="GO" id="GO:0006281">
    <property type="term" value="P:DNA repair"/>
    <property type="evidence" value="ECO:0007669"/>
    <property type="project" value="InterPro"/>
</dbReference>
<dbReference type="PROSITE" id="PS50173">
    <property type="entry name" value="UMUC"/>
    <property type="match status" value="1"/>
</dbReference>
<comment type="caution">
    <text evidence="7">The sequence shown here is derived from an EMBL/GenBank/DDBJ whole genome shotgun (WGS) entry which is preliminary data.</text>
</comment>
<dbReference type="InterPro" id="IPR043128">
    <property type="entry name" value="Rev_trsase/Diguanyl_cyclase"/>
</dbReference>
<accession>A0AA90H671</accession>
<feature type="domain" description="UmuC" evidence="5">
    <location>
        <begin position="14"/>
        <end position="116"/>
    </location>
</feature>
<dbReference type="Pfam" id="PF11799">
    <property type="entry name" value="IMS_C"/>
    <property type="match status" value="1"/>
</dbReference>
<keyword evidence="8" id="KW-1185">Reference proteome</keyword>
<dbReference type="PANTHER" id="PTHR35369:SF2">
    <property type="entry name" value="BLR3025 PROTEIN"/>
    <property type="match status" value="1"/>
</dbReference>
<dbReference type="InterPro" id="IPR017961">
    <property type="entry name" value="DNA_pol_Y-fam_little_finger"/>
</dbReference>
<dbReference type="Gene3D" id="1.10.150.20">
    <property type="entry name" value="5' to 3' exonuclease, C-terminal subdomain"/>
    <property type="match status" value="1"/>
</dbReference>
<proteinExistence type="inferred from homology"/>
<dbReference type="Gene3D" id="3.30.70.270">
    <property type="match status" value="1"/>
</dbReference>
<dbReference type="InterPro" id="IPR001126">
    <property type="entry name" value="UmuC"/>
</dbReference>
<dbReference type="AlphaFoldDB" id="A0AA90H671"/>
<evidence type="ECO:0000313" key="6">
    <source>
        <dbReference type="EMBL" id="MDI5966308.1"/>
    </source>
</evidence>
<dbReference type="EMBL" id="JABXJJ020000024">
    <property type="protein sequence ID" value="MDI5971650.1"/>
    <property type="molecule type" value="Genomic_DNA"/>
</dbReference>
<evidence type="ECO:0000313" key="7">
    <source>
        <dbReference type="EMBL" id="MDI5971650.1"/>
    </source>
</evidence>
<evidence type="ECO:0000313" key="8">
    <source>
        <dbReference type="Proteomes" id="UP001156398"/>
    </source>
</evidence>
<feature type="region of interest" description="Disordered" evidence="4">
    <location>
        <begin position="158"/>
        <end position="186"/>
    </location>
</feature>
<comment type="similarity">
    <text evidence="1">Belongs to the DNA polymerase type-Y family.</text>
</comment>
<dbReference type="GO" id="GO:0003684">
    <property type="term" value="F:damaged DNA binding"/>
    <property type="evidence" value="ECO:0007669"/>
    <property type="project" value="InterPro"/>
</dbReference>
<keyword evidence="2" id="KW-0227">DNA damage</keyword>
<dbReference type="PANTHER" id="PTHR35369">
    <property type="entry name" value="BLR3025 PROTEIN-RELATED"/>
    <property type="match status" value="1"/>
</dbReference>
<dbReference type="Pfam" id="PF00817">
    <property type="entry name" value="IMS"/>
    <property type="match status" value="1"/>
</dbReference>
<evidence type="ECO:0000256" key="3">
    <source>
        <dbReference type="ARBA" id="ARBA00025589"/>
    </source>
</evidence>